<accession>A0A8K0MGK1</accession>
<evidence type="ECO:0000313" key="1">
    <source>
        <dbReference type="EMBL" id="KAF3445101.1"/>
    </source>
</evidence>
<gene>
    <name evidence="1" type="ORF">FNV43_RR14794</name>
</gene>
<protein>
    <submittedName>
        <fullName evidence="1">Uncharacterized protein</fullName>
    </submittedName>
</protein>
<name>A0A8K0MGK1_9ROSA</name>
<dbReference type="AlphaFoldDB" id="A0A8K0MGK1"/>
<sequence length="758" mass="84883">MESLLLTPSCSTPCGWFGFADPPSSRFAAIANGSLRSFVERLRRALGPNGVLGLDRGSRTNLAGFYRAEHIGLLVRSIYRTSWVSDDSKRVPPMASLEKGATTRTAVRQTLRYDSYDPDIAPPFRFRNPDTRGLDDFVVDITLLCLVELWSLLIRLELFWMLGFCSRSKSFRGYSGVGRVISFVYGSCLSGRRKNLWAFWDIFAVHRSSGRYWGLDAIQVQRCGGPPIHSSYRLSGGGGRFAPIDTHGAFHPGVGPGVCSKQTSIGLSLDSCLEVWDSISCCTLAKHSDHHPASLSKLVMWARPLCPYVVKHLFWGWTPSDIHDKITLARKNFFSEHYWHGGFTGEISRRGTEFHLMRLYSSKKLSWDRWVKWLRGGDRDSKFFHSLRVRKSRFMSLRTDFSRLDGIIQLRGSRKTQFNRSAFGSGLDGQVPSNHVGKLPFKAKCGGRIRLLGRVNHLDRKFWGCRRSTFSLLFGIHKIFRRYLSRMVSCGSLADFLPGTPLPHSPPLCGRRAHVLRGTYRNESQPSLCRLDRLAGFLSYHFGGDLDHRVHSEICLEDFHSSSRSWPSRGRIPTDGVLIRRDSPWPQMRICGNDLETAFTSSTCPYRTAIRGVGSPNRLDASGSMVSMFESWLRLVSSTYGLRPFDLQCLSLGVAGPLLELLDYSGSGLKVNSDGAVAVGPADRGFTSRVSSKRFGGIIYGEVRLNLRRQLASHRRGGSPLQIKMGERLLYVSKDSGFSHLEGGNTVLDLLSKITVST</sequence>
<dbReference type="Proteomes" id="UP000796880">
    <property type="component" value="Unassembled WGS sequence"/>
</dbReference>
<reference evidence="1" key="1">
    <citation type="submission" date="2020-03" db="EMBL/GenBank/DDBJ databases">
        <title>A high-quality chromosome-level genome assembly of a woody plant with both climbing and erect habits, Rhamnella rubrinervis.</title>
        <authorList>
            <person name="Lu Z."/>
            <person name="Yang Y."/>
            <person name="Zhu X."/>
            <person name="Sun Y."/>
        </authorList>
    </citation>
    <scope>NUCLEOTIDE SEQUENCE</scope>
    <source>
        <strain evidence="1">BYM</strain>
        <tissue evidence="1">Leaf</tissue>
    </source>
</reference>
<evidence type="ECO:0000313" key="2">
    <source>
        <dbReference type="Proteomes" id="UP000796880"/>
    </source>
</evidence>
<proteinExistence type="predicted"/>
<comment type="caution">
    <text evidence="1">The sequence shown here is derived from an EMBL/GenBank/DDBJ whole genome shotgun (WGS) entry which is preliminary data.</text>
</comment>
<keyword evidence="2" id="KW-1185">Reference proteome</keyword>
<organism evidence="1 2">
    <name type="scientific">Rhamnella rubrinervis</name>
    <dbReference type="NCBI Taxonomy" id="2594499"/>
    <lineage>
        <taxon>Eukaryota</taxon>
        <taxon>Viridiplantae</taxon>
        <taxon>Streptophyta</taxon>
        <taxon>Embryophyta</taxon>
        <taxon>Tracheophyta</taxon>
        <taxon>Spermatophyta</taxon>
        <taxon>Magnoliopsida</taxon>
        <taxon>eudicotyledons</taxon>
        <taxon>Gunneridae</taxon>
        <taxon>Pentapetalae</taxon>
        <taxon>rosids</taxon>
        <taxon>fabids</taxon>
        <taxon>Rosales</taxon>
        <taxon>Rhamnaceae</taxon>
        <taxon>rhamnoid group</taxon>
        <taxon>Rhamneae</taxon>
        <taxon>Rhamnella</taxon>
    </lineage>
</organism>
<dbReference type="EMBL" id="VOIH02000006">
    <property type="protein sequence ID" value="KAF3445101.1"/>
    <property type="molecule type" value="Genomic_DNA"/>
</dbReference>